<proteinExistence type="predicted"/>
<gene>
    <name evidence="2" type="ORF">AXG55_01185</name>
</gene>
<dbReference type="AlphaFoldDB" id="A0A1L4CXE9"/>
<dbReference type="PANTHER" id="PTHR36832">
    <property type="entry name" value="SLR1174 PROTEIN-RELATED"/>
    <property type="match status" value="1"/>
</dbReference>
<keyword evidence="1" id="KW-1133">Transmembrane helix</keyword>
<organism evidence="2 3">
    <name type="scientific">Silvanigrella aquatica</name>
    <dbReference type="NCBI Taxonomy" id="1915309"/>
    <lineage>
        <taxon>Bacteria</taxon>
        <taxon>Pseudomonadati</taxon>
        <taxon>Bdellovibrionota</taxon>
        <taxon>Oligoflexia</taxon>
        <taxon>Silvanigrellales</taxon>
        <taxon>Silvanigrellaceae</taxon>
        <taxon>Silvanigrella</taxon>
    </lineage>
</organism>
<dbReference type="RefSeq" id="WP_148696327.1">
    <property type="nucleotide sequence ID" value="NZ_CP017834.1"/>
</dbReference>
<reference evidence="2 3" key="1">
    <citation type="submission" date="2016-10" db="EMBL/GenBank/DDBJ databases">
        <title>Silvanigrella aquatica sp. nov., isolated from a freshwater lake located in the Black Forest, Germany, description of Silvanigrellaceae fam. nov., Silvanigrellales ord. nov., reclassification of the order Bdellovibrionales in the class Oligoflexia, reclassification of the families Bacteriovoracaceae and Halobacteriovoraceae in the new order Bacteriovoracales ord. nov., and reclassification of the family Pseudobacteriovoracaceae in the order Oligoflexiales.</title>
        <authorList>
            <person name="Hahn M.W."/>
            <person name="Schmidt J."/>
            <person name="Koll U."/>
            <person name="Rohde M."/>
            <person name="Verbag S."/>
            <person name="Pitt A."/>
            <person name="Nakai R."/>
            <person name="Naganuma T."/>
            <person name="Lang E."/>
        </authorList>
    </citation>
    <scope>NUCLEOTIDE SEQUENCE [LARGE SCALE GENOMIC DNA]</scope>
    <source>
        <strain evidence="2 3">MWH-Nonnen-W8red</strain>
    </source>
</reference>
<feature type="transmembrane region" description="Helical" evidence="1">
    <location>
        <begin position="21"/>
        <end position="45"/>
    </location>
</feature>
<dbReference type="EMBL" id="CP017834">
    <property type="protein sequence ID" value="APJ02619.1"/>
    <property type="molecule type" value="Genomic_DNA"/>
</dbReference>
<dbReference type="Proteomes" id="UP000184731">
    <property type="component" value="Chromosome"/>
</dbReference>
<keyword evidence="3" id="KW-1185">Reference proteome</keyword>
<evidence type="ECO:0008006" key="4">
    <source>
        <dbReference type="Google" id="ProtNLM"/>
    </source>
</evidence>
<feature type="transmembrane region" description="Helical" evidence="1">
    <location>
        <begin position="149"/>
        <end position="170"/>
    </location>
</feature>
<accession>A0A1L4CXE9</accession>
<feature type="transmembrane region" description="Helical" evidence="1">
    <location>
        <begin position="57"/>
        <end position="76"/>
    </location>
</feature>
<protein>
    <recommendedName>
        <fullName evidence="4">ABC-2 type transporter domain-containing protein</fullName>
    </recommendedName>
</protein>
<keyword evidence="1" id="KW-0812">Transmembrane</keyword>
<name>A0A1L4CXE9_9BACT</name>
<keyword evidence="1" id="KW-0472">Membrane</keyword>
<feature type="transmembrane region" description="Helical" evidence="1">
    <location>
        <begin position="121"/>
        <end position="143"/>
    </location>
</feature>
<dbReference type="STRING" id="1915309.AXG55_01185"/>
<sequence length="265" mass="31160">MNRLKIKNIYQFMNVSMKSTYIDSGMFLTDIIIGISVPVLIQICFWSHAFNSNVNQIFYNFTFDKIIFYVIITVILGRMNNPWHIIDIISGQIKSGEFDSYLVKPMTHFSYYKNFFYGQNIIYLIILCIFLIPAFFIYSHIIYFFPLVLFLYFSQYICFQMGYIFGILAFWVINSNFLAFSFFVLTFCLGGIILPLEFWPNILQPLLEYNPFRLVISGVADMAINPSFHKVIKLSIMYIFYYFLFKIIINKLLSLSKNVYNSSGG</sequence>
<evidence type="ECO:0000313" key="2">
    <source>
        <dbReference type="EMBL" id="APJ02619.1"/>
    </source>
</evidence>
<dbReference type="KEGG" id="saqi:AXG55_01185"/>
<feature type="transmembrane region" description="Helical" evidence="1">
    <location>
        <begin position="231"/>
        <end position="249"/>
    </location>
</feature>
<evidence type="ECO:0000256" key="1">
    <source>
        <dbReference type="SAM" id="Phobius"/>
    </source>
</evidence>
<dbReference type="PANTHER" id="PTHR36832:SF1">
    <property type="entry name" value="SLR1174 PROTEIN"/>
    <property type="match status" value="1"/>
</dbReference>
<evidence type="ECO:0000313" key="3">
    <source>
        <dbReference type="Proteomes" id="UP000184731"/>
    </source>
</evidence>
<dbReference type="OrthoDB" id="8582979at2"/>
<feature type="transmembrane region" description="Helical" evidence="1">
    <location>
        <begin position="177"/>
        <end position="196"/>
    </location>
</feature>